<evidence type="ECO:0000313" key="3">
    <source>
        <dbReference type="WBParaSite" id="nRc.2.0.1.t07733-RA"/>
    </source>
</evidence>
<feature type="region of interest" description="Disordered" evidence="1">
    <location>
        <begin position="1"/>
        <end position="26"/>
    </location>
</feature>
<proteinExistence type="predicted"/>
<protein>
    <submittedName>
        <fullName evidence="3">Uncharacterized protein</fullName>
    </submittedName>
</protein>
<dbReference type="AlphaFoldDB" id="A0A915I0T9"/>
<reference evidence="3" key="1">
    <citation type="submission" date="2022-11" db="UniProtKB">
        <authorList>
            <consortium name="WormBaseParasite"/>
        </authorList>
    </citation>
    <scope>IDENTIFICATION</scope>
</reference>
<evidence type="ECO:0000256" key="1">
    <source>
        <dbReference type="SAM" id="MobiDB-lite"/>
    </source>
</evidence>
<name>A0A915I0T9_ROMCU</name>
<sequence>MATSLKPRCSKRLTTSPTKPRWTPSGLTARKSFERCALRSYGLVLSTKWVGYNVSQQPKILCATELLPQVACCEVQP</sequence>
<organism evidence="2 3">
    <name type="scientific">Romanomermis culicivorax</name>
    <name type="common">Nematode worm</name>
    <dbReference type="NCBI Taxonomy" id="13658"/>
    <lineage>
        <taxon>Eukaryota</taxon>
        <taxon>Metazoa</taxon>
        <taxon>Ecdysozoa</taxon>
        <taxon>Nematoda</taxon>
        <taxon>Enoplea</taxon>
        <taxon>Dorylaimia</taxon>
        <taxon>Mermithida</taxon>
        <taxon>Mermithoidea</taxon>
        <taxon>Mermithidae</taxon>
        <taxon>Romanomermis</taxon>
    </lineage>
</organism>
<accession>A0A915I0T9</accession>
<keyword evidence="2" id="KW-1185">Reference proteome</keyword>
<dbReference type="WBParaSite" id="nRc.2.0.1.t07733-RA">
    <property type="protein sequence ID" value="nRc.2.0.1.t07733-RA"/>
    <property type="gene ID" value="nRc.2.0.1.g07733"/>
</dbReference>
<dbReference type="Proteomes" id="UP000887565">
    <property type="component" value="Unplaced"/>
</dbReference>
<evidence type="ECO:0000313" key="2">
    <source>
        <dbReference type="Proteomes" id="UP000887565"/>
    </source>
</evidence>